<gene>
    <name evidence="1" type="ORF">LCGC14_2199000</name>
</gene>
<protein>
    <submittedName>
        <fullName evidence="1">Uncharacterized protein</fullName>
    </submittedName>
</protein>
<comment type="caution">
    <text evidence="1">The sequence shown here is derived from an EMBL/GenBank/DDBJ whole genome shotgun (WGS) entry which is preliminary data.</text>
</comment>
<evidence type="ECO:0000313" key="1">
    <source>
        <dbReference type="EMBL" id="KKL61073.1"/>
    </source>
</evidence>
<organism evidence="1">
    <name type="scientific">marine sediment metagenome</name>
    <dbReference type="NCBI Taxonomy" id="412755"/>
    <lineage>
        <taxon>unclassified sequences</taxon>
        <taxon>metagenomes</taxon>
        <taxon>ecological metagenomes</taxon>
    </lineage>
</organism>
<proteinExistence type="predicted"/>
<reference evidence="1" key="1">
    <citation type="journal article" date="2015" name="Nature">
        <title>Complex archaea that bridge the gap between prokaryotes and eukaryotes.</title>
        <authorList>
            <person name="Spang A."/>
            <person name="Saw J.H."/>
            <person name="Jorgensen S.L."/>
            <person name="Zaremba-Niedzwiedzka K."/>
            <person name="Martijn J."/>
            <person name="Lind A.E."/>
            <person name="van Eijk R."/>
            <person name="Schleper C."/>
            <person name="Guy L."/>
            <person name="Ettema T.J."/>
        </authorList>
    </citation>
    <scope>NUCLEOTIDE SEQUENCE</scope>
</reference>
<dbReference type="AlphaFoldDB" id="A0A0F9DH97"/>
<dbReference type="EMBL" id="LAZR01028931">
    <property type="protein sequence ID" value="KKL61073.1"/>
    <property type="molecule type" value="Genomic_DNA"/>
</dbReference>
<sequence>MTTIEESVDRQRKFLLEEERKAIEARIGLLLEHIFRRNDMNGEDRIQDLPLPEARLAQGTSEQPKAFGLIVKDLTAASVLAKQLSMKSRRLISLYISTPQKKAEEEKDEAVQSAVLIHVLQKITSDLNLSLLEISNNLEELEKAW</sequence>
<accession>A0A0F9DH97</accession>
<name>A0A0F9DH97_9ZZZZ</name>